<dbReference type="OrthoDB" id="6014523at2"/>
<organism evidence="2 3">
    <name type="scientific">Sapientia aquatica</name>
    <dbReference type="NCBI Taxonomy" id="1549640"/>
    <lineage>
        <taxon>Bacteria</taxon>
        <taxon>Pseudomonadati</taxon>
        <taxon>Pseudomonadota</taxon>
        <taxon>Betaproteobacteria</taxon>
        <taxon>Burkholderiales</taxon>
        <taxon>Oxalobacteraceae</taxon>
        <taxon>Sapientia</taxon>
    </lineage>
</organism>
<dbReference type="InterPro" id="IPR021862">
    <property type="entry name" value="DUF3472"/>
</dbReference>
<dbReference type="Pfam" id="PF11958">
    <property type="entry name" value="DUF3472"/>
    <property type="match status" value="1"/>
</dbReference>
<proteinExistence type="predicted"/>
<name>A0A4R5VWJ2_9BURK</name>
<keyword evidence="3" id="KW-1185">Reference proteome</keyword>
<dbReference type="Pfam" id="PF00652">
    <property type="entry name" value="Ricin_B_lectin"/>
    <property type="match status" value="1"/>
</dbReference>
<dbReference type="InterPro" id="IPR000772">
    <property type="entry name" value="Ricin_B_lectin"/>
</dbReference>
<dbReference type="SUPFAM" id="SSF50370">
    <property type="entry name" value="Ricin B-like lectins"/>
    <property type="match status" value="1"/>
</dbReference>
<dbReference type="PROSITE" id="PS50231">
    <property type="entry name" value="RICIN_B_LECTIN"/>
    <property type="match status" value="1"/>
</dbReference>
<feature type="domain" description="Ricin B lectin" evidence="1">
    <location>
        <begin position="347"/>
        <end position="494"/>
    </location>
</feature>
<dbReference type="EMBL" id="SMYL01000008">
    <property type="protein sequence ID" value="TDK63720.1"/>
    <property type="molecule type" value="Genomic_DNA"/>
</dbReference>
<dbReference type="SMART" id="SM00458">
    <property type="entry name" value="RICIN"/>
    <property type="match status" value="1"/>
</dbReference>
<gene>
    <name evidence="2" type="ORF">E2I14_14195</name>
</gene>
<dbReference type="InterPro" id="IPR035992">
    <property type="entry name" value="Ricin_B-like_lectins"/>
</dbReference>
<sequence length="500" mass="50242">MTLTNSGSSNAVANLNVVLPSGFSASGFNAACGATLSSSSNQVTLTNATVPASGKCVFTFNINIPPVNQLPASNTITIASSNAANSGALAGVAVPSISILGRTPGLYSDTWFPSGVNGVAVLDMFVTPMNDPGPNSNVFWSNQMGGLGGYTGLQSTEIVAGAEGVGKQFLFSLWGATNAQAGTPASAGIGGGSFCTVSGTATDGSAGVQCRYHYDWQAGHTYRFRVTPNASLGGGWFKTNVTDVTGGNVGDSFDIGSIFVGGTATLVPTTYVSQWVEYFDWNSKRTDCTSVPYTSVQFSIQAQSASGSPVNLGAANVYANSSCPSSFATTGFNTSTKTSTEIGAPQASAQGLVKANGSCLTAQQGETAGNPVGSNNAILASCPTSASVHASGGSKFAPQLWVMASDSTIQIENSYCLTAWNGSNNATAGSAGSNVVMLTCAAGSSNQQWTVAPGSAGSAGSQLVLTSSGQCLTPNGSSLTLAACSAANSVWAVPGKSFSY</sequence>
<reference evidence="2 3" key="1">
    <citation type="submission" date="2019-03" db="EMBL/GenBank/DDBJ databases">
        <title>Sapientia aquatica gen. nov., sp. nov., isolated from a crater lake.</title>
        <authorList>
            <person name="Felfoldi T."/>
            <person name="Szabo A."/>
            <person name="Toth E."/>
            <person name="Schumann P."/>
            <person name="Keki Z."/>
            <person name="Marialigeti K."/>
            <person name="Mathe I."/>
        </authorList>
    </citation>
    <scope>NUCLEOTIDE SEQUENCE [LARGE SCALE GENOMIC DNA]</scope>
    <source>
        <strain evidence="2 3">SA-152</strain>
    </source>
</reference>
<accession>A0A4R5VWJ2</accession>
<dbReference type="Gene3D" id="2.80.10.50">
    <property type="match status" value="1"/>
</dbReference>
<evidence type="ECO:0000259" key="1">
    <source>
        <dbReference type="SMART" id="SM00458"/>
    </source>
</evidence>
<dbReference type="Proteomes" id="UP000294829">
    <property type="component" value="Unassembled WGS sequence"/>
</dbReference>
<comment type="caution">
    <text evidence="2">The sequence shown here is derived from an EMBL/GenBank/DDBJ whole genome shotgun (WGS) entry which is preliminary data.</text>
</comment>
<evidence type="ECO:0000313" key="3">
    <source>
        <dbReference type="Proteomes" id="UP000294829"/>
    </source>
</evidence>
<dbReference type="AlphaFoldDB" id="A0A4R5VWJ2"/>
<evidence type="ECO:0000313" key="2">
    <source>
        <dbReference type="EMBL" id="TDK63720.1"/>
    </source>
</evidence>
<protein>
    <submittedName>
        <fullName evidence="2">DUF3472 domain-containing protein</fullName>
    </submittedName>
</protein>